<dbReference type="Proteomes" id="UP000694405">
    <property type="component" value="Chromosome 22"/>
</dbReference>
<reference evidence="4" key="3">
    <citation type="submission" date="2025-09" db="UniProtKB">
        <authorList>
            <consortium name="Ensembl"/>
        </authorList>
    </citation>
    <scope>IDENTIFICATION</scope>
</reference>
<sequence>PTMAAFILLLLLLPLPPPALALPEGPGCRLRCVGPAGVPLVPGVPGCRGGAAGACVGHCESSAAPSPRAVLAASRHLQTSRGRCCTMAQASKVLVTLRCPGRARRRFRTVSARSCRCDLCRLGRY</sequence>
<name>A0A8V5GJP5_MELUD</name>
<evidence type="ECO:0000256" key="1">
    <source>
        <dbReference type="ARBA" id="ARBA00004613"/>
    </source>
</evidence>
<dbReference type="GO" id="GO:0051427">
    <property type="term" value="F:hormone receptor binding"/>
    <property type="evidence" value="ECO:0007669"/>
    <property type="project" value="TreeGrafter"/>
</dbReference>
<dbReference type="PANTHER" id="PTHR31129">
    <property type="entry name" value="GLYCOPROTEIN HORMONE ALPHA-2"/>
    <property type="match status" value="1"/>
</dbReference>
<gene>
    <name evidence="4" type="primary">LOC117437442</name>
</gene>
<dbReference type="GO" id="GO:0005615">
    <property type="term" value="C:extracellular space"/>
    <property type="evidence" value="ECO:0007669"/>
    <property type="project" value="TreeGrafter"/>
</dbReference>
<evidence type="ECO:0000256" key="3">
    <source>
        <dbReference type="ARBA" id="ARBA00023157"/>
    </source>
</evidence>
<protein>
    <submittedName>
        <fullName evidence="4">Uncharacterized protein</fullName>
    </submittedName>
</protein>
<evidence type="ECO:0000313" key="4">
    <source>
        <dbReference type="Ensembl" id="ENSMUNP00000029551.1"/>
    </source>
</evidence>
<evidence type="ECO:0000256" key="2">
    <source>
        <dbReference type="ARBA" id="ARBA00022525"/>
    </source>
</evidence>
<dbReference type="InterPro" id="IPR052680">
    <property type="entry name" value="Glyco_Hormone_Alpha"/>
</dbReference>
<reference evidence="4" key="2">
    <citation type="submission" date="2025-08" db="UniProtKB">
        <authorList>
            <consortium name="Ensembl"/>
        </authorList>
    </citation>
    <scope>IDENTIFICATION</scope>
</reference>
<dbReference type="AlphaFoldDB" id="A0A8V5GJP5"/>
<evidence type="ECO:0000313" key="5">
    <source>
        <dbReference type="Proteomes" id="UP000694405"/>
    </source>
</evidence>
<proteinExistence type="predicted"/>
<dbReference type="Pfam" id="PF00007">
    <property type="entry name" value="Cys_knot"/>
    <property type="match status" value="1"/>
</dbReference>
<keyword evidence="3" id="KW-1015">Disulfide bond</keyword>
<accession>A0A8V5GJP5</accession>
<keyword evidence="2" id="KW-0964">Secreted</keyword>
<dbReference type="Ensembl" id="ENSMUNT00000026761.1">
    <property type="protein sequence ID" value="ENSMUNP00000029551.1"/>
    <property type="gene ID" value="ENSMUNG00000017849.1"/>
</dbReference>
<comment type="subcellular location">
    <subcellularLocation>
        <location evidence="1">Secreted</location>
    </subcellularLocation>
</comment>
<reference evidence="4" key="1">
    <citation type="submission" date="2020-03" db="EMBL/GenBank/DDBJ databases">
        <title>Melopsittacus undulatus (budgerigar) genome, bMelUnd1, maternal haplotype with Z.</title>
        <authorList>
            <person name="Gedman G."/>
            <person name="Mountcastle J."/>
            <person name="Haase B."/>
            <person name="Formenti G."/>
            <person name="Wright T."/>
            <person name="Apodaca J."/>
            <person name="Pelan S."/>
            <person name="Chow W."/>
            <person name="Rhie A."/>
            <person name="Howe K."/>
            <person name="Fedrigo O."/>
            <person name="Jarvis E.D."/>
        </authorList>
    </citation>
    <scope>NUCLEOTIDE SEQUENCE [LARGE SCALE GENOMIC DNA]</scope>
</reference>
<dbReference type="GO" id="GO:0007166">
    <property type="term" value="P:cell surface receptor signaling pathway"/>
    <property type="evidence" value="ECO:0007669"/>
    <property type="project" value="TreeGrafter"/>
</dbReference>
<dbReference type="InterPro" id="IPR006208">
    <property type="entry name" value="Glyco_hormone_CN"/>
</dbReference>
<organism evidence="4 5">
    <name type="scientific">Melopsittacus undulatus</name>
    <name type="common">Budgerigar</name>
    <name type="synonym">Psittacus undulatus</name>
    <dbReference type="NCBI Taxonomy" id="13146"/>
    <lineage>
        <taxon>Eukaryota</taxon>
        <taxon>Metazoa</taxon>
        <taxon>Chordata</taxon>
        <taxon>Craniata</taxon>
        <taxon>Vertebrata</taxon>
        <taxon>Euteleostomi</taxon>
        <taxon>Archelosauria</taxon>
        <taxon>Archosauria</taxon>
        <taxon>Dinosauria</taxon>
        <taxon>Saurischia</taxon>
        <taxon>Theropoda</taxon>
        <taxon>Coelurosauria</taxon>
        <taxon>Aves</taxon>
        <taxon>Neognathae</taxon>
        <taxon>Neoaves</taxon>
        <taxon>Telluraves</taxon>
        <taxon>Australaves</taxon>
        <taxon>Psittaciformes</taxon>
        <taxon>Psittaculidae</taxon>
        <taxon>Melopsittacus</taxon>
    </lineage>
</organism>
<dbReference type="PANTHER" id="PTHR31129:SF2">
    <property type="entry name" value="GLYCOPROTEIN HORMONE ALPHA-2"/>
    <property type="match status" value="1"/>
</dbReference>
<keyword evidence="5" id="KW-1185">Reference proteome</keyword>
<dbReference type="InterPro" id="IPR029034">
    <property type="entry name" value="Cystine-knot_cytokine"/>
</dbReference>
<dbReference type="Gene3D" id="2.10.90.10">
    <property type="entry name" value="Cystine-knot cytokines"/>
    <property type="match status" value="1"/>
</dbReference>